<dbReference type="GO" id="GO:0022857">
    <property type="term" value="F:transmembrane transporter activity"/>
    <property type="evidence" value="ECO:0007669"/>
    <property type="project" value="InterPro"/>
</dbReference>
<evidence type="ECO:0000256" key="5">
    <source>
        <dbReference type="ARBA" id="ARBA00023136"/>
    </source>
</evidence>
<evidence type="ECO:0000256" key="7">
    <source>
        <dbReference type="SAM" id="MobiDB-lite"/>
    </source>
</evidence>
<keyword evidence="3 8" id="KW-0812">Transmembrane</keyword>
<dbReference type="PROSITE" id="PS50850">
    <property type="entry name" value="MFS"/>
    <property type="match status" value="1"/>
</dbReference>
<sequence>MAMGSPDIEALGDTKALGPDTRTDSRAEGAIESIAVNLTEEDDRRIRRKTDKTILALLTWIYFLQVFDKAVLGTGAVFNLQEDAHLTGSQYSLIGSISPIAQLAWQPFSAWLIVKVPPRILMPSMVLGWGIAEASMAACNDFTGLITARFFLGLFEAGCLPLFTYLTGLWYRRVEQPIRISIWNGMNGIATMAASAVSYGLGHIPSEHLRPWQTIFLFAGLLTIVSAPLAYWKLDNDINTARFLTEDERLQGVERLRANQTGGTTHEFKWSQVFEVALEPKSWLWVAMAVLPNMGSAMTSIFGPLIITGFGFDKFQTSLLNIPFGAVQTVVIVASCWAASKVKLKSAVLIGFTLPVIVGVAMLYGLKRDASQRPALLVAYYLCAFLFAGNPLLLAWLVGNTAGATKKSTTLALFQAGVSAGALAGPLLFTSDQAPGYLPGIRGVLGLFIALIGAVIIQLANLIFLNKMQRKKRIANGKSADIIDQSMRTDLDSGAKGQEQEHTGDEPAAQDLTDRQNDQFVYIY</sequence>
<name>A0A1L9SZF6_9EURO</name>
<feature type="transmembrane region" description="Helical" evidence="8">
    <location>
        <begin position="150"/>
        <end position="171"/>
    </location>
</feature>
<keyword evidence="11" id="KW-1185">Reference proteome</keyword>
<feature type="transmembrane region" description="Helical" evidence="8">
    <location>
        <begin position="214"/>
        <end position="232"/>
    </location>
</feature>
<keyword evidence="5 8" id="KW-0472">Membrane</keyword>
<dbReference type="InterPro" id="IPR011701">
    <property type="entry name" value="MFS"/>
</dbReference>
<dbReference type="PANTHER" id="PTHR43791">
    <property type="entry name" value="PERMEASE-RELATED"/>
    <property type="match status" value="1"/>
</dbReference>
<dbReference type="Gene3D" id="1.20.1250.20">
    <property type="entry name" value="MFS general substrate transporter like domains"/>
    <property type="match status" value="2"/>
</dbReference>
<feature type="transmembrane region" description="Helical" evidence="8">
    <location>
        <begin position="441"/>
        <end position="464"/>
    </location>
</feature>
<dbReference type="SUPFAM" id="SSF103473">
    <property type="entry name" value="MFS general substrate transporter"/>
    <property type="match status" value="1"/>
</dbReference>
<keyword evidence="2" id="KW-0813">Transport</keyword>
<proteinExistence type="inferred from homology"/>
<dbReference type="Proteomes" id="UP000184356">
    <property type="component" value="Unassembled WGS sequence"/>
</dbReference>
<organism evidence="10 11">
    <name type="scientific">Aspergillus sydowii CBS 593.65</name>
    <dbReference type="NCBI Taxonomy" id="1036612"/>
    <lineage>
        <taxon>Eukaryota</taxon>
        <taxon>Fungi</taxon>
        <taxon>Dikarya</taxon>
        <taxon>Ascomycota</taxon>
        <taxon>Pezizomycotina</taxon>
        <taxon>Eurotiomycetes</taxon>
        <taxon>Eurotiomycetidae</taxon>
        <taxon>Eurotiales</taxon>
        <taxon>Aspergillaceae</taxon>
        <taxon>Aspergillus</taxon>
        <taxon>Aspergillus subgen. Nidulantes</taxon>
    </lineage>
</organism>
<dbReference type="RefSeq" id="XP_040696351.1">
    <property type="nucleotide sequence ID" value="XM_040845528.1"/>
</dbReference>
<dbReference type="PANTHER" id="PTHR43791:SF16">
    <property type="entry name" value="TRANSPORTER, PUTATIVE (AFU_ORTHOLOGUE AFUA_3G01840)-RELATED"/>
    <property type="match status" value="1"/>
</dbReference>
<dbReference type="OrthoDB" id="4454541at2759"/>
<feature type="transmembrane region" description="Helical" evidence="8">
    <location>
        <begin position="283"/>
        <end position="307"/>
    </location>
</feature>
<gene>
    <name evidence="10" type="ORF">ASPSYDRAFT_37345</name>
</gene>
<evidence type="ECO:0000256" key="1">
    <source>
        <dbReference type="ARBA" id="ARBA00004141"/>
    </source>
</evidence>
<feature type="transmembrane region" description="Helical" evidence="8">
    <location>
        <begin position="183"/>
        <end position="202"/>
    </location>
</feature>
<feature type="transmembrane region" description="Helical" evidence="8">
    <location>
        <begin position="319"/>
        <end position="340"/>
    </location>
</feature>
<accession>A0A1L9SZF6</accession>
<dbReference type="Pfam" id="PF07690">
    <property type="entry name" value="MFS_1"/>
    <property type="match status" value="1"/>
</dbReference>
<reference evidence="11" key="1">
    <citation type="journal article" date="2017" name="Genome Biol.">
        <title>Comparative genomics reveals high biological diversity and specific adaptations in the industrially and medically important fungal genus Aspergillus.</title>
        <authorList>
            <person name="de Vries R.P."/>
            <person name="Riley R."/>
            <person name="Wiebenga A."/>
            <person name="Aguilar-Osorio G."/>
            <person name="Amillis S."/>
            <person name="Uchima C.A."/>
            <person name="Anderluh G."/>
            <person name="Asadollahi M."/>
            <person name="Askin M."/>
            <person name="Barry K."/>
            <person name="Battaglia E."/>
            <person name="Bayram O."/>
            <person name="Benocci T."/>
            <person name="Braus-Stromeyer S.A."/>
            <person name="Caldana C."/>
            <person name="Canovas D."/>
            <person name="Cerqueira G.C."/>
            <person name="Chen F."/>
            <person name="Chen W."/>
            <person name="Choi C."/>
            <person name="Clum A."/>
            <person name="Dos Santos R.A."/>
            <person name="Damasio A.R."/>
            <person name="Diallinas G."/>
            <person name="Emri T."/>
            <person name="Fekete E."/>
            <person name="Flipphi M."/>
            <person name="Freyberg S."/>
            <person name="Gallo A."/>
            <person name="Gournas C."/>
            <person name="Habgood R."/>
            <person name="Hainaut M."/>
            <person name="Harispe M.L."/>
            <person name="Henrissat B."/>
            <person name="Hilden K.S."/>
            <person name="Hope R."/>
            <person name="Hossain A."/>
            <person name="Karabika E."/>
            <person name="Karaffa L."/>
            <person name="Karanyi Z."/>
            <person name="Krasevec N."/>
            <person name="Kuo A."/>
            <person name="Kusch H."/>
            <person name="LaButti K."/>
            <person name="Lagendijk E.L."/>
            <person name="Lapidus A."/>
            <person name="Levasseur A."/>
            <person name="Lindquist E."/>
            <person name="Lipzen A."/>
            <person name="Logrieco A.F."/>
            <person name="MacCabe A."/>
            <person name="Maekelae M.R."/>
            <person name="Malavazi I."/>
            <person name="Melin P."/>
            <person name="Meyer V."/>
            <person name="Mielnichuk N."/>
            <person name="Miskei M."/>
            <person name="Molnar A.P."/>
            <person name="Mule G."/>
            <person name="Ngan C.Y."/>
            <person name="Orejas M."/>
            <person name="Orosz E."/>
            <person name="Ouedraogo J.P."/>
            <person name="Overkamp K.M."/>
            <person name="Park H.-S."/>
            <person name="Perrone G."/>
            <person name="Piumi F."/>
            <person name="Punt P.J."/>
            <person name="Ram A.F."/>
            <person name="Ramon A."/>
            <person name="Rauscher S."/>
            <person name="Record E."/>
            <person name="Riano-Pachon D.M."/>
            <person name="Robert V."/>
            <person name="Roehrig J."/>
            <person name="Ruller R."/>
            <person name="Salamov A."/>
            <person name="Salih N.S."/>
            <person name="Samson R.A."/>
            <person name="Sandor E."/>
            <person name="Sanguinetti M."/>
            <person name="Schuetze T."/>
            <person name="Sepcic K."/>
            <person name="Shelest E."/>
            <person name="Sherlock G."/>
            <person name="Sophianopoulou V."/>
            <person name="Squina F.M."/>
            <person name="Sun H."/>
            <person name="Susca A."/>
            <person name="Todd R.B."/>
            <person name="Tsang A."/>
            <person name="Unkles S.E."/>
            <person name="van de Wiele N."/>
            <person name="van Rossen-Uffink D."/>
            <person name="Oliveira J.V."/>
            <person name="Vesth T.C."/>
            <person name="Visser J."/>
            <person name="Yu J.-H."/>
            <person name="Zhou M."/>
            <person name="Andersen M.R."/>
            <person name="Archer D.B."/>
            <person name="Baker S.E."/>
            <person name="Benoit I."/>
            <person name="Brakhage A.A."/>
            <person name="Braus G.H."/>
            <person name="Fischer R."/>
            <person name="Frisvad J.C."/>
            <person name="Goldman G.H."/>
            <person name="Houbraken J."/>
            <person name="Oakley B."/>
            <person name="Pocsi I."/>
            <person name="Scazzocchio C."/>
            <person name="Seiboth B."/>
            <person name="vanKuyk P.A."/>
            <person name="Wortman J."/>
            <person name="Dyer P.S."/>
            <person name="Grigoriev I.V."/>
        </authorList>
    </citation>
    <scope>NUCLEOTIDE SEQUENCE [LARGE SCALE GENOMIC DNA]</scope>
    <source>
        <strain evidence="11">CBS 593.65</strain>
    </source>
</reference>
<protein>
    <recommendedName>
        <fullName evidence="9">Major facilitator superfamily (MFS) profile domain-containing protein</fullName>
    </recommendedName>
</protein>
<comment type="similarity">
    <text evidence="6">Belongs to the major facilitator superfamily. Allantoate permease family.</text>
</comment>
<evidence type="ECO:0000256" key="3">
    <source>
        <dbReference type="ARBA" id="ARBA00022692"/>
    </source>
</evidence>
<dbReference type="GO" id="GO:0016020">
    <property type="term" value="C:membrane"/>
    <property type="evidence" value="ECO:0007669"/>
    <property type="project" value="UniProtKB-SubCell"/>
</dbReference>
<feature type="transmembrane region" description="Helical" evidence="8">
    <location>
        <begin position="347"/>
        <end position="366"/>
    </location>
</feature>
<evidence type="ECO:0000313" key="11">
    <source>
        <dbReference type="Proteomes" id="UP000184356"/>
    </source>
</evidence>
<feature type="domain" description="Major facilitator superfamily (MFS) profile" evidence="9">
    <location>
        <begin position="54"/>
        <end position="470"/>
    </location>
</feature>
<evidence type="ECO:0000256" key="6">
    <source>
        <dbReference type="ARBA" id="ARBA00037968"/>
    </source>
</evidence>
<feature type="transmembrane region" description="Helical" evidence="8">
    <location>
        <begin position="54"/>
        <end position="78"/>
    </location>
</feature>
<feature type="region of interest" description="Disordered" evidence="7">
    <location>
        <begin position="491"/>
        <end position="511"/>
    </location>
</feature>
<evidence type="ECO:0000313" key="10">
    <source>
        <dbReference type="EMBL" id="OJJ52545.1"/>
    </source>
</evidence>
<evidence type="ECO:0000256" key="4">
    <source>
        <dbReference type="ARBA" id="ARBA00022989"/>
    </source>
</evidence>
<comment type="subcellular location">
    <subcellularLocation>
        <location evidence="1">Membrane</location>
        <topology evidence="1">Multi-pass membrane protein</topology>
    </subcellularLocation>
</comment>
<feature type="region of interest" description="Disordered" evidence="7">
    <location>
        <begin position="1"/>
        <end position="26"/>
    </location>
</feature>
<dbReference type="VEuPathDB" id="FungiDB:ASPSYDRAFT_37345"/>
<feature type="compositionally biased region" description="Basic and acidic residues" evidence="7">
    <location>
        <begin position="491"/>
        <end position="505"/>
    </location>
</feature>
<evidence type="ECO:0000256" key="2">
    <source>
        <dbReference type="ARBA" id="ARBA00022448"/>
    </source>
</evidence>
<evidence type="ECO:0000256" key="8">
    <source>
        <dbReference type="SAM" id="Phobius"/>
    </source>
</evidence>
<dbReference type="InterPro" id="IPR020846">
    <property type="entry name" value="MFS_dom"/>
</dbReference>
<dbReference type="AlphaFoldDB" id="A0A1L9SZF6"/>
<dbReference type="FunFam" id="1.20.1250.20:FF:000064">
    <property type="entry name" value="MFS allantoate transporter"/>
    <property type="match status" value="1"/>
</dbReference>
<dbReference type="InterPro" id="IPR036259">
    <property type="entry name" value="MFS_trans_sf"/>
</dbReference>
<dbReference type="GeneID" id="63761601"/>
<evidence type="ECO:0000259" key="9">
    <source>
        <dbReference type="PROSITE" id="PS50850"/>
    </source>
</evidence>
<dbReference type="STRING" id="1036612.A0A1L9SZF6"/>
<dbReference type="EMBL" id="KV878601">
    <property type="protein sequence ID" value="OJJ52545.1"/>
    <property type="molecule type" value="Genomic_DNA"/>
</dbReference>
<feature type="transmembrane region" description="Helical" evidence="8">
    <location>
        <begin position="411"/>
        <end position="429"/>
    </location>
</feature>
<keyword evidence="4 8" id="KW-1133">Transmembrane helix</keyword>
<feature type="transmembrane region" description="Helical" evidence="8">
    <location>
        <begin position="378"/>
        <end position="399"/>
    </location>
</feature>